<dbReference type="OrthoDB" id="9773957at2"/>
<dbReference type="CDD" id="cd17319">
    <property type="entry name" value="MFS_ExuT_GudP_like"/>
    <property type="match status" value="1"/>
</dbReference>
<evidence type="ECO:0000256" key="1">
    <source>
        <dbReference type="ARBA" id="ARBA00004141"/>
    </source>
</evidence>
<protein>
    <submittedName>
        <fullName evidence="8">MFS transporter</fullName>
    </submittedName>
</protein>
<keyword evidence="3 6" id="KW-0812">Transmembrane</keyword>
<feature type="transmembrane region" description="Helical" evidence="6">
    <location>
        <begin position="414"/>
        <end position="431"/>
    </location>
</feature>
<gene>
    <name evidence="8" type="ORF">CH341_27795</name>
</gene>
<name>A0A327KIA6_9BRAD</name>
<reference evidence="8 9" key="1">
    <citation type="submission" date="2017-07" db="EMBL/GenBank/DDBJ databases">
        <title>Draft Genome Sequences of Select Purple Nonsulfur Bacteria.</title>
        <authorList>
            <person name="Lasarre B."/>
            <person name="Mckinlay J.B."/>
        </authorList>
    </citation>
    <scope>NUCLEOTIDE SEQUENCE [LARGE SCALE GENOMIC DNA]</scope>
    <source>
        <strain evidence="8 9">DSM 5909</strain>
    </source>
</reference>
<dbReference type="AlphaFoldDB" id="A0A327KIA6"/>
<feature type="transmembrane region" description="Helical" evidence="6">
    <location>
        <begin position="118"/>
        <end position="139"/>
    </location>
</feature>
<feature type="transmembrane region" description="Helical" evidence="6">
    <location>
        <begin position="23"/>
        <end position="41"/>
    </location>
</feature>
<dbReference type="InterPro" id="IPR011701">
    <property type="entry name" value="MFS"/>
</dbReference>
<comment type="caution">
    <text evidence="8">The sequence shown here is derived from an EMBL/GenBank/DDBJ whole genome shotgun (WGS) entry which is preliminary data.</text>
</comment>
<dbReference type="PANTHER" id="PTHR43791:SF36">
    <property type="entry name" value="TRANSPORTER, PUTATIVE (AFU_ORTHOLOGUE AFUA_6G08340)-RELATED"/>
    <property type="match status" value="1"/>
</dbReference>
<keyword evidence="2" id="KW-0813">Transport</keyword>
<dbReference type="PROSITE" id="PS50850">
    <property type="entry name" value="MFS"/>
    <property type="match status" value="1"/>
</dbReference>
<feature type="transmembrane region" description="Helical" evidence="6">
    <location>
        <begin position="61"/>
        <end position="81"/>
    </location>
</feature>
<dbReference type="FunFam" id="1.20.1250.20:FF:000018">
    <property type="entry name" value="MFS transporter permease"/>
    <property type="match status" value="1"/>
</dbReference>
<dbReference type="GO" id="GO:0016020">
    <property type="term" value="C:membrane"/>
    <property type="evidence" value="ECO:0007669"/>
    <property type="project" value="UniProtKB-SubCell"/>
</dbReference>
<keyword evidence="5 6" id="KW-0472">Membrane</keyword>
<dbReference type="Pfam" id="PF07690">
    <property type="entry name" value="MFS_1"/>
    <property type="match status" value="1"/>
</dbReference>
<dbReference type="SUPFAM" id="SSF103473">
    <property type="entry name" value="MFS general substrate transporter"/>
    <property type="match status" value="1"/>
</dbReference>
<evidence type="ECO:0000256" key="6">
    <source>
        <dbReference type="SAM" id="Phobius"/>
    </source>
</evidence>
<feature type="transmembrane region" description="Helical" evidence="6">
    <location>
        <begin position="379"/>
        <end position="402"/>
    </location>
</feature>
<proteinExistence type="predicted"/>
<evidence type="ECO:0000256" key="5">
    <source>
        <dbReference type="ARBA" id="ARBA00023136"/>
    </source>
</evidence>
<dbReference type="GO" id="GO:0022857">
    <property type="term" value="F:transmembrane transporter activity"/>
    <property type="evidence" value="ECO:0007669"/>
    <property type="project" value="InterPro"/>
</dbReference>
<dbReference type="InterPro" id="IPR036259">
    <property type="entry name" value="MFS_trans_sf"/>
</dbReference>
<evidence type="ECO:0000259" key="7">
    <source>
        <dbReference type="PROSITE" id="PS50850"/>
    </source>
</evidence>
<organism evidence="8 9">
    <name type="scientific">Rhodoplanes roseus</name>
    <dbReference type="NCBI Taxonomy" id="29409"/>
    <lineage>
        <taxon>Bacteria</taxon>
        <taxon>Pseudomonadati</taxon>
        <taxon>Pseudomonadota</taxon>
        <taxon>Alphaproteobacteria</taxon>
        <taxon>Hyphomicrobiales</taxon>
        <taxon>Nitrobacteraceae</taxon>
        <taxon>Rhodoplanes</taxon>
    </lineage>
</organism>
<dbReference type="Gene3D" id="1.20.1250.20">
    <property type="entry name" value="MFS general substrate transporter like domains"/>
    <property type="match status" value="2"/>
</dbReference>
<evidence type="ECO:0000313" key="8">
    <source>
        <dbReference type="EMBL" id="RAI38480.1"/>
    </source>
</evidence>
<comment type="subcellular location">
    <subcellularLocation>
        <location evidence="1">Membrane</location>
        <topology evidence="1">Multi-pass membrane protein</topology>
    </subcellularLocation>
</comment>
<evidence type="ECO:0000313" key="9">
    <source>
        <dbReference type="Proteomes" id="UP000249130"/>
    </source>
</evidence>
<dbReference type="InterPro" id="IPR020846">
    <property type="entry name" value="MFS_dom"/>
</dbReference>
<feature type="transmembrane region" description="Helical" evidence="6">
    <location>
        <begin position="186"/>
        <end position="208"/>
    </location>
</feature>
<feature type="transmembrane region" description="Helical" evidence="6">
    <location>
        <begin position="93"/>
        <end position="112"/>
    </location>
</feature>
<dbReference type="Proteomes" id="UP000249130">
    <property type="component" value="Unassembled WGS sequence"/>
</dbReference>
<feature type="transmembrane region" description="Helical" evidence="6">
    <location>
        <begin position="345"/>
        <end position="367"/>
    </location>
</feature>
<accession>A0A327KIA6</accession>
<evidence type="ECO:0000256" key="3">
    <source>
        <dbReference type="ARBA" id="ARBA00022692"/>
    </source>
</evidence>
<dbReference type="RefSeq" id="WP_111422317.1">
    <property type="nucleotide sequence ID" value="NZ_NPEX01000358.1"/>
</dbReference>
<feature type="transmembrane region" description="Helical" evidence="6">
    <location>
        <begin position="254"/>
        <end position="275"/>
    </location>
</feature>
<feature type="transmembrane region" description="Helical" evidence="6">
    <location>
        <begin position="151"/>
        <end position="174"/>
    </location>
</feature>
<dbReference type="PANTHER" id="PTHR43791">
    <property type="entry name" value="PERMEASE-RELATED"/>
    <property type="match status" value="1"/>
</dbReference>
<feature type="domain" description="Major facilitator superfamily (MFS) profile" evidence="7">
    <location>
        <begin position="27"/>
        <end position="435"/>
    </location>
</feature>
<feature type="transmembrane region" description="Helical" evidence="6">
    <location>
        <begin position="287"/>
        <end position="308"/>
    </location>
</feature>
<evidence type="ECO:0000256" key="4">
    <source>
        <dbReference type="ARBA" id="ARBA00022989"/>
    </source>
</evidence>
<keyword evidence="9" id="KW-1185">Reference proteome</keyword>
<feature type="transmembrane region" description="Helical" evidence="6">
    <location>
        <begin position="320"/>
        <end position="339"/>
    </location>
</feature>
<keyword evidence="4 6" id="KW-1133">Transmembrane helix</keyword>
<evidence type="ECO:0000256" key="2">
    <source>
        <dbReference type="ARBA" id="ARBA00022448"/>
    </source>
</evidence>
<dbReference type="EMBL" id="NPEX01000358">
    <property type="protein sequence ID" value="RAI38480.1"/>
    <property type="molecule type" value="Genomic_DNA"/>
</dbReference>
<sequence length="449" mass="47881">MAVTAAGPVPHVVSDADVAYRKIFLRLLPFLMFCYLLAFVDRSNIGFAKLHFMKDLGFSEAVYGFAAGVFYLGYILCEVPSNLILERIGVRKTLMRIMVVWGLCAAATATISADWHLYVLRFLLGAGEAGFFPGMLFYLTLWTPAKRRARLTAVFMASIGVSGIIGGPLSGWIMTSMSGVHGLAGWQWLFIIEGLPTVACGIVAFFYLQDSPRDATWLSDREKALVLADLEAESAAQKERSHHSFAAALRAPKFYVLVGLALGLLAGTGGIFFWLPTIIRNAGVKDVLTVGLLSAIPFIVGVAVQQIVAWHSDKTLERRWHAAGPALVAGLGWVVLPAVSNSPALSLAALTLTTAGTLGAMGPFWTLPSSFLTGPARAGGIALITTLGGVGSFFSPWLVGWITSHTGTLTAGQYYYGALMVVGAIVLLLGIEDTRQPAGIGRGIGTSRP</sequence>